<dbReference type="OrthoDB" id="429143at2759"/>
<gene>
    <name evidence="2" type="ORF">M7I_2159</name>
</gene>
<dbReference type="InterPro" id="IPR036188">
    <property type="entry name" value="FAD/NAD-bd_sf"/>
</dbReference>
<keyword evidence="3" id="KW-1185">Reference proteome</keyword>
<sequence length="304" mass="33131">MLEAREACWGATGRMDRMEDIVNLPFIPARLISDFVANNEIPCEWKTLEGCHAYYDADMFAQALGLYQILQDADPELSGTVKVITQDSISPSLSDLRVPRAVGAAPLAMSYVFAGHDKVKNVYQDDYLIQRPSGGELMFGGGRQYATDGGVGCSDDSWTSRSAAKYLRNELNHALDLSPSSSEEVKTLREELSRALDPSSSSSKELKASFEWTGIMGFSRDGRPWVGAVPEELGGGKGLWICAGFTGHGMPNATGCAKAVVELMLGKEGEEVDLPSVHRVGRERVERARVGDEVREADLKGFFV</sequence>
<reference evidence="2 3" key="1">
    <citation type="journal article" date="2012" name="Eukaryot. Cell">
        <title>Genome sequence of the fungus Glarea lozoyensis: the first genome sequence of a species from the Helotiaceae family.</title>
        <authorList>
            <person name="Youssar L."/>
            <person name="Gruening B.A."/>
            <person name="Erxleben A."/>
            <person name="Guenther S."/>
            <person name="Huettel W."/>
        </authorList>
    </citation>
    <scope>NUCLEOTIDE SEQUENCE [LARGE SCALE GENOMIC DNA]</scope>
    <source>
        <strain evidence="3">ATCC 74030 / MF5533</strain>
    </source>
</reference>
<dbReference type="GO" id="GO:0005737">
    <property type="term" value="C:cytoplasm"/>
    <property type="evidence" value="ECO:0007669"/>
    <property type="project" value="TreeGrafter"/>
</dbReference>
<dbReference type="PANTHER" id="PTHR13847">
    <property type="entry name" value="SARCOSINE DEHYDROGENASE-RELATED"/>
    <property type="match status" value="1"/>
</dbReference>
<evidence type="ECO:0000313" key="2">
    <source>
        <dbReference type="EMBL" id="EHL01807.1"/>
    </source>
</evidence>
<comment type="caution">
    <text evidence="2">The sequence shown here is derived from an EMBL/GenBank/DDBJ whole genome shotgun (WGS) entry which is preliminary data.</text>
</comment>
<proteinExistence type="predicted"/>
<dbReference type="PANTHER" id="PTHR13847:SF129">
    <property type="entry name" value="FAD DEPENDENT OXIDOREDUCTASE"/>
    <property type="match status" value="1"/>
</dbReference>
<dbReference type="EMBL" id="AGUE01000044">
    <property type="protein sequence ID" value="EHL01807.1"/>
    <property type="molecule type" value="Genomic_DNA"/>
</dbReference>
<dbReference type="InParanoid" id="H0EI14"/>
<evidence type="ECO:0000259" key="1">
    <source>
        <dbReference type="Pfam" id="PF01266"/>
    </source>
</evidence>
<protein>
    <recommendedName>
        <fullName evidence="1">FAD dependent oxidoreductase domain-containing protein</fullName>
    </recommendedName>
</protein>
<dbReference type="Proteomes" id="UP000005446">
    <property type="component" value="Unassembled WGS sequence"/>
</dbReference>
<dbReference type="Pfam" id="PF01266">
    <property type="entry name" value="DAO"/>
    <property type="match status" value="1"/>
</dbReference>
<evidence type="ECO:0000313" key="3">
    <source>
        <dbReference type="Proteomes" id="UP000005446"/>
    </source>
</evidence>
<dbReference type="InterPro" id="IPR006076">
    <property type="entry name" value="FAD-dep_OxRdtase"/>
</dbReference>
<name>H0EI14_GLAL7</name>
<dbReference type="SUPFAM" id="SSF51905">
    <property type="entry name" value="FAD/NAD(P)-binding domain"/>
    <property type="match status" value="1"/>
</dbReference>
<dbReference type="SUPFAM" id="SSF51971">
    <property type="entry name" value="Nucleotide-binding domain"/>
    <property type="match status" value="1"/>
</dbReference>
<accession>H0EI14</accession>
<feature type="domain" description="FAD dependent oxidoreductase" evidence="1">
    <location>
        <begin position="121"/>
        <end position="263"/>
    </location>
</feature>
<dbReference type="Gene3D" id="3.30.9.10">
    <property type="entry name" value="D-Amino Acid Oxidase, subunit A, domain 2"/>
    <property type="match status" value="1"/>
</dbReference>
<organism evidence="2 3">
    <name type="scientific">Glarea lozoyensis (strain ATCC 74030 / MF5533)</name>
    <dbReference type="NCBI Taxonomy" id="1104152"/>
    <lineage>
        <taxon>Eukaryota</taxon>
        <taxon>Fungi</taxon>
        <taxon>Dikarya</taxon>
        <taxon>Ascomycota</taxon>
        <taxon>Pezizomycotina</taxon>
        <taxon>Leotiomycetes</taxon>
        <taxon>Helotiales</taxon>
        <taxon>Helotiaceae</taxon>
        <taxon>Glarea</taxon>
    </lineage>
</organism>
<dbReference type="AlphaFoldDB" id="H0EI14"/>
<dbReference type="HOGENOM" id="CLU_915429_0_0_1"/>
<dbReference type="Gene3D" id="3.50.50.60">
    <property type="entry name" value="FAD/NAD(P)-binding domain"/>
    <property type="match status" value="1"/>
</dbReference>